<organism evidence="2 3">
    <name type="scientific">Spinacia oleracea</name>
    <name type="common">Spinach</name>
    <dbReference type="NCBI Taxonomy" id="3562"/>
    <lineage>
        <taxon>Eukaryota</taxon>
        <taxon>Viridiplantae</taxon>
        <taxon>Streptophyta</taxon>
        <taxon>Embryophyta</taxon>
        <taxon>Tracheophyta</taxon>
        <taxon>Spermatophyta</taxon>
        <taxon>Magnoliopsida</taxon>
        <taxon>eudicotyledons</taxon>
        <taxon>Gunneridae</taxon>
        <taxon>Pentapetalae</taxon>
        <taxon>Caryophyllales</taxon>
        <taxon>Chenopodiaceae</taxon>
        <taxon>Chenopodioideae</taxon>
        <taxon>Anserineae</taxon>
        <taxon>Spinacia</taxon>
    </lineage>
</organism>
<dbReference type="Proteomes" id="UP000813463">
    <property type="component" value="Chromosome 2"/>
</dbReference>
<evidence type="ECO:0000313" key="3">
    <source>
        <dbReference type="RefSeq" id="XP_056692252.1"/>
    </source>
</evidence>
<sequence>MKAGNYGHCVAFKAEVMALTMGLELARNLGIQNLEVQLDNISCVQILQNEELSHGECTHHINYCRAMLKDANWKVKISHIYREALSCILEEDSRGVALPRLITS</sequence>
<reference evidence="2" key="1">
    <citation type="journal article" date="2021" name="Nat. Commun.">
        <title>Genomic analyses provide insights into spinach domestication and the genetic basis of agronomic traits.</title>
        <authorList>
            <person name="Cai X."/>
            <person name="Sun X."/>
            <person name="Xu C."/>
            <person name="Sun H."/>
            <person name="Wang X."/>
            <person name="Ge C."/>
            <person name="Zhang Z."/>
            <person name="Wang Q."/>
            <person name="Fei Z."/>
            <person name="Jiao C."/>
            <person name="Wang Q."/>
        </authorList>
    </citation>
    <scope>NUCLEOTIDE SEQUENCE [LARGE SCALE GENOMIC DNA]</scope>
    <source>
        <strain evidence="2">cv. Varoflay</strain>
    </source>
</reference>
<dbReference type="PANTHER" id="PTHR47723:SF19">
    <property type="entry name" value="POLYNUCLEOTIDYL TRANSFERASE, RIBONUCLEASE H-LIKE SUPERFAMILY PROTEIN"/>
    <property type="match status" value="1"/>
</dbReference>
<reference evidence="3" key="2">
    <citation type="submission" date="2025-08" db="UniProtKB">
        <authorList>
            <consortium name="RefSeq"/>
        </authorList>
    </citation>
    <scope>IDENTIFICATION</scope>
    <source>
        <tissue evidence="3">Leaf</tissue>
    </source>
</reference>
<keyword evidence="2" id="KW-1185">Reference proteome</keyword>
<dbReference type="PANTHER" id="PTHR47723">
    <property type="entry name" value="OS05G0353850 PROTEIN"/>
    <property type="match status" value="1"/>
</dbReference>
<dbReference type="InterPro" id="IPR053151">
    <property type="entry name" value="RNase_H-like"/>
</dbReference>
<dbReference type="InterPro" id="IPR044730">
    <property type="entry name" value="RNase_H-like_dom_plant"/>
</dbReference>
<gene>
    <name evidence="3" type="primary">LOC130467686</name>
</gene>
<proteinExistence type="predicted"/>
<name>A0ABM3R9H3_SPIOL</name>
<accession>A0ABM3R9H3</accession>
<dbReference type="CDD" id="cd06222">
    <property type="entry name" value="RNase_H_like"/>
    <property type="match status" value="1"/>
</dbReference>
<dbReference type="InterPro" id="IPR036397">
    <property type="entry name" value="RNaseH_sf"/>
</dbReference>
<dbReference type="InterPro" id="IPR002156">
    <property type="entry name" value="RNaseH_domain"/>
</dbReference>
<dbReference type="GeneID" id="130467686"/>
<dbReference type="RefSeq" id="XP_056692252.1">
    <property type="nucleotide sequence ID" value="XM_056836274.1"/>
</dbReference>
<dbReference type="Gene3D" id="3.30.420.10">
    <property type="entry name" value="Ribonuclease H-like superfamily/Ribonuclease H"/>
    <property type="match status" value="1"/>
</dbReference>
<feature type="domain" description="RNase H type-1" evidence="1">
    <location>
        <begin position="11"/>
        <end position="84"/>
    </location>
</feature>
<dbReference type="Pfam" id="PF13456">
    <property type="entry name" value="RVT_3"/>
    <property type="match status" value="1"/>
</dbReference>
<protein>
    <recommendedName>
        <fullName evidence="1">RNase H type-1 domain-containing protein</fullName>
    </recommendedName>
</protein>
<evidence type="ECO:0000259" key="1">
    <source>
        <dbReference type="Pfam" id="PF13456"/>
    </source>
</evidence>
<evidence type="ECO:0000313" key="2">
    <source>
        <dbReference type="Proteomes" id="UP000813463"/>
    </source>
</evidence>
<dbReference type="InterPro" id="IPR012337">
    <property type="entry name" value="RNaseH-like_sf"/>
</dbReference>
<dbReference type="SUPFAM" id="SSF53098">
    <property type="entry name" value="Ribonuclease H-like"/>
    <property type="match status" value="1"/>
</dbReference>